<keyword evidence="2" id="KW-1185">Reference proteome</keyword>
<protein>
    <submittedName>
        <fullName evidence="1">Uncharacterized protein</fullName>
    </submittedName>
</protein>
<proteinExistence type="predicted"/>
<name>A0ACC2TIP9_9FUNG</name>
<gene>
    <name evidence="1" type="ORF">DSO57_1006394</name>
</gene>
<sequence length="201" mass="22147">MRSYQDQSQTEWVDIEPDPFSEGKEFPNLKRQASKGSKESASTPKHAKKSAKTKSPTPSPTTHLLPLFPPPPSSSTSPLPSPKISSPNKSDGDLTDYSFYHSEANYEPPKEQHTKKSKPVKEPISSSGKKYEASKQASKNPSPPSPNGSSPPSSSDPQDELEEYSKKFKASGHVAWDPLAIHNICNLDRELKVPKRFPSTF</sequence>
<dbReference type="Proteomes" id="UP001165960">
    <property type="component" value="Unassembled WGS sequence"/>
</dbReference>
<accession>A0ACC2TIP9</accession>
<evidence type="ECO:0000313" key="2">
    <source>
        <dbReference type="Proteomes" id="UP001165960"/>
    </source>
</evidence>
<organism evidence="1 2">
    <name type="scientific">Entomophthora muscae</name>
    <dbReference type="NCBI Taxonomy" id="34485"/>
    <lineage>
        <taxon>Eukaryota</taxon>
        <taxon>Fungi</taxon>
        <taxon>Fungi incertae sedis</taxon>
        <taxon>Zoopagomycota</taxon>
        <taxon>Entomophthoromycotina</taxon>
        <taxon>Entomophthoromycetes</taxon>
        <taxon>Entomophthorales</taxon>
        <taxon>Entomophthoraceae</taxon>
        <taxon>Entomophthora</taxon>
    </lineage>
</organism>
<comment type="caution">
    <text evidence="1">The sequence shown here is derived from an EMBL/GenBank/DDBJ whole genome shotgun (WGS) entry which is preliminary data.</text>
</comment>
<reference evidence="1" key="1">
    <citation type="submission" date="2022-04" db="EMBL/GenBank/DDBJ databases">
        <title>Genome of the entomopathogenic fungus Entomophthora muscae.</title>
        <authorList>
            <person name="Elya C."/>
            <person name="Lovett B.R."/>
            <person name="Lee E."/>
            <person name="Macias A.M."/>
            <person name="Hajek A.E."/>
            <person name="De Bivort B.L."/>
            <person name="Kasson M.T."/>
            <person name="De Fine Licht H.H."/>
            <person name="Stajich J.E."/>
        </authorList>
    </citation>
    <scope>NUCLEOTIDE SEQUENCE</scope>
    <source>
        <strain evidence="1">Berkeley</strain>
    </source>
</reference>
<dbReference type="EMBL" id="QTSX02002858">
    <property type="protein sequence ID" value="KAJ9074433.1"/>
    <property type="molecule type" value="Genomic_DNA"/>
</dbReference>
<evidence type="ECO:0000313" key="1">
    <source>
        <dbReference type="EMBL" id="KAJ9074433.1"/>
    </source>
</evidence>